<evidence type="ECO:0000313" key="1">
    <source>
        <dbReference type="EMBL" id="MPN43255.1"/>
    </source>
</evidence>
<sequence length="189" mass="22404">MNSSSRVFQNSYRRNSEQAHGECDFVDEKTGQKYDAKILFQQEQCRMIANGEIENWLRSMIKEQHEFGELIKMNQKDQICKTTLFLEMEARLQRIKSDEDAIFFLPYPMVLDFPKNVFTQFAIDILSGTYHTVRDRHLEELRDKETYIIYPTMVNDIVIRELSGSGTSREYLKTNEFSRYITYSVAYSQ</sequence>
<organism evidence="1">
    <name type="scientific">bioreactor metagenome</name>
    <dbReference type="NCBI Taxonomy" id="1076179"/>
    <lineage>
        <taxon>unclassified sequences</taxon>
        <taxon>metagenomes</taxon>
        <taxon>ecological metagenomes</taxon>
    </lineage>
</organism>
<accession>A0A645HW22</accession>
<dbReference type="AlphaFoldDB" id="A0A645HW22"/>
<proteinExistence type="predicted"/>
<comment type="caution">
    <text evidence="1">The sequence shown here is derived from an EMBL/GenBank/DDBJ whole genome shotgun (WGS) entry which is preliminary data.</text>
</comment>
<protein>
    <submittedName>
        <fullName evidence="1">Uncharacterized protein</fullName>
    </submittedName>
</protein>
<gene>
    <name evidence="1" type="ORF">SDC9_190814</name>
</gene>
<reference evidence="1" key="1">
    <citation type="submission" date="2019-08" db="EMBL/GenBank/DDBJ databases">
        <authorList>
            <person name="Kucharzyk K."/>
            <person name="Murdoch R.W."/>
            <person name="Higgins S."/>
            <person name="Loffler F."/>
        </authorList>
    </citation>
    <scope>NUCLEOTIDE SEQUENCE</scope>
</reference>
<dbReference type="EMBL" id="VSSQ01101550">
    <property type="protein sequence ID" value="MPN43255.1"/>
    <property type="molecule type" value="Genomic_DNA"/>
</dbReference>
<name>A0A645HW22_9ZZZZ</name>